<evidence type="ECO:0000256" key="1">
    <source>
        <dbReference type="SAM" id="Phobius"/>
    </source>
</evidence>
<keyword evidence="1" id="KW-0812">Transmembrane</keyword>
<feature type="transmembrane region" description="Helical" evidence="1">
    <location>
        <begin position="6"/>
        <end position="26"/>
    </location>
</feature>
<keyword evidence="2" id="KW-0614">Plasmid</keyword>
<dbReference type="AlphaFoldDB" id="A0A075M8C9"/>
<keyword evidence="1" id="KW-1133">Transmembrane helix</keyword>
<reference evidence="2" key="1">
    <citation type="journal article" date="2014" name="J. Antimicrob. Chemother.">
        <title>Nucleotide sequences of 16 transmissible plasmids identified in nine multidrug-resistant Escherichia coli isolates expressing an ESBL phenotype isolated from food-producing animals and healthy humans.</title>
        <authorList>
            <person name="Wang J."/>
            <person name="Stephan R."/>
            <person name="Power K."/>
            <person name="Yan Q."/>
            <person name="Hachler H."/>
            <person name="Fanning S."/>
        </authorList>
    </citation>
    <scope>NUCLEOTIDE SEQUENCE</scope>
    <source>
        <strain evidence="2">Human-2332</strain>
        <plasmid evidence="2">pH2332-166</plasmid>
    </source>
</reference>
<geneLocation type="plasmid" evidence="2">
    <name>pH2332-166</name>
</geneLocation>
<dbReference type="EMBL" id="KJ484626">
    <property type="protein sequence ID" value="AIF77328.1"/>
    <property type="molecule type" value="Genomic_DNA"/>
</dbReference>
<accession>A0A075M8C9</accession>
<evidence type="ECO:0000313" key="2">
    <source>
        <dbReference type="EMBL" id="AIF77328.1"/>
    </source>
</evidence>
<proteinExistence type="predicted"/>
<organism evidence="2">
    <name type="scientific">Escherichia coli</name>
    <dbReference type="NCBI Taxonomy" id="562"/>
    <lineage>
        <taxon>Bacteria</taxon>
        <taxon>Pseudomonadati</taxon>
        <taxon>Pseudomonadota</taxon>
        <taxon>Gammaproteobacteria</taxon>
        <taxon>Enterobacterales</taxon>
        <taxon>Enterobacteriaceae</taxon>
        <taxon>Escherichia</taxon>
    </lineage>
</organism>
<sequence length="40" mass="4811">MISINNILNFFCIIADKTTVLVYYILLSNRRYHYEEILSI</sequence>
<name>A0A075M8C9_ECOLX</name>
<protein>
    <submittedName>
        <fullName evidence="2">Uncharacterized protein</fullName>
    </submittedName>
</protein>
<keyword evidence="1" id="KW-0472">Membrane</keyword>